<evidence type="ECO:0000313" key="5">
    <source>
        <dbReference type="EMBL" id="SLN65914.1"/>
    </source>
</evidence>
<sequence>MTIQTTLRRAIAAATILTAGAASAETVSYAHFVPPQHTLTEANIEPLQEAVADSGLEIQVYPGGELGAGPTEQYVRVIQGVADIGWGLPGYTSSQFDKTMISELPGVGGGDRSGYEILWDAWDAGLLQDEFPRAKPLALWLSEPNVFIMKDKDIRTPADVEGLKIRVSGSAAGQLVEALGGTPVQMPASEMYNALQTGLIDGIITGASAISDFRLDEVANSYTTGPNLGHISFFVVMNQSKYDGLPEEQRAAIDSIAGRELSRLSEEGWYAKADETLQSIKGAGDNTVIELGEEESAAFSDITEPVTQRIVEERGAEEVYNVMTGQQG</sequence>
<dbReference type="NCBIfam" id="NF037995">
    <property type="entry name" value="TRAP_S1"/>
    <property type="match status" value="1"/>
</dbReference>
<dbReference type="GO" id="GO:0055085">
    <property type="term" value="P:transmembrane transport"/>
    <property type="evidence" value="ECO:0007669"/>
    <property type="project" value="InterPro"/>
</dbReference>
<dbReference type="Pfam" id="PF03480">
    <property type="entry name" value="DctP"/>
    <property type="match status" value="1"/>
</dbReference>
<dbReference type="OrthoDB" id="7822595at2"/>
<gene>
    <name evidence="5" type="primary">dctP_3</name>
    <name evidence="5" type="ORF">PAM7066_03306</name>
</gene>
<feature type="signal peptide" evidence="4">
    <location>
        <begin position="1"/>
        <end position="24"/>
    </location>
</feature>
<dbReference type="PANTHER" id="PTHR33376">
    <property type="match status" value="1"/>
</dbReference>
<organism evidence="5 6">
    <name type="scientific">Palleronia marisminoris</name>
    <dbReference type="NCBI Taxonomy" id="315423"/>
    <lineage>
        <taxon>Bacteria</taxon>
        <taxon>Pseudomonadati</taxon>
        <taxon>Pseudomonadota</taxon>
        <taxon>Alphaproteobacteria</taxon>
        <taxon>Rhodobacterales</taxon>
        <taxon>Roseobacteraceae</taxon>
        <taxon>Palleronia</taxon>
    </lineage>
</organism>
<keyword evidence="2 4" id="KW-0732">Signal</keyword>
<accession>A0A1Y5TQQ1</accession>
<dbReference type="Proteomes" id="UP000193870">
    <property type="component" value="Unassembled WGS sequence"/>
</dbReference>
<protein>
    <submittedName>
        <fullName evidence="5">C4-dicarboxylate-binding periplasmic protein</fullName>
    </submittedName>
</protein>
<proteinExistence type="predicted"/>
<dbReference type="SUPFAM" id="SSF53850">
    <property type="entry name" value="Periplasmic binding protein-like II"/>
    <property type="match status" value="1"/>
</dbReference>
<feature type="chain" id="PRO_5010985420" evidence="4">
    <location>
        <begin position="25"/>
        <end position="328"/>
    </location>
</feature>
<dbReference type="Gene3D" id="3.40.190.170">
    <property type="entry name" value="Bacterial extracellular solute-binding protein, family 7"/>
    <property type="match status" value="1"/>
</dbReference>
<dbReference type="InterPro" id="IPR038404">
    <property type="entry name" value="TRAP_DctP_sf"/>
</dbReference>
<evidence type="ECO:0000313" key="6">
    <source>
        <dbReference type="Proteomes" id="UP000193870"/>
    </source>
</evidence>
<evidence type="ECO:0000256" key="4">
    <source>
        <dbReference type="SAM" id="SignalP"/>
    </source>
</evidence>
<keyword evidence="3" id="KW-0574">Periplasm</keyword>
<dbReference type="EMBL" id="FWFV01000012">
    <property type="protein sequence ID" value="SLN65914.1"/>
    <property type="molecule type" value="Genomic_DNA"/>
</dbReference>
<comment type="subcellular location">
    <subcellularLocation>
        <location evidence="1">Periplasm</location>
    </subcellularLocation>
</comment>
<reference evidence="5 6" key="1">
    <citation type="submission" date="2017-03" db="EMBL/GenBank/DDBJ databases">
        <authorList>
            <person name="Afonso C.L."/>
            <person name="Miller P.J."/>
            <person name="Scott M.A."/>
            <person name="Spackman E."/>
            <person name="Goraichik I."/>
            <person name="Dimitrov K.M."/>
            <person name="Suarez D.L."/>
            <person name="Swayne D.E."/>
        </authorList>
    </citation>
    <scope>NUCLEOTIDE SEQUENCE [LARGE SCALE GENOMIC DNA]</scope>
    <source>
        <strain evidence="5 6">CECT 7066</strain>
    </source>
</reference>
<evidence type="ECO:0000256" key="3">
    <source>
        <dbReference type="ARBA" id="ARBA00022764"/>
    </source>
</evidence>
<evidence type="ECO:0000256" key="1">
    <source>
        <dbReference type="ARBA" id="ARBA00004418"/>
    </source>
</evidence>
<dbReference type="CDD" id="cd13665">
    <property type="entry name" value="PBP2_TRAP_Dctp3_4"/>
    <property type="match status" value="1"/>
</dbReference>
<dbReference type="GO" id="GO:0042597">
    <property type="term" value="C:periplasmic space"/>
    <property type="evidence" value="ECO:0007669"/>
    <property type="project" value="UniProtKB-SubCell"/>
</dbReference>
<dbReference type="RefSeq" id="WP_085855272.1">
    <property type="nucleotide sequence ID" value="NZ_FOPF01000013.1"/>
</dbReference>
<dbReference type="AlphaFoldDB" id="A0A1Y5TQQ1"/>
<dbReference type="STRING" id="315423.SAMN04488020_11316"/>
<keyword evidence="6" id="KW-1185">Reference proteome</keyword>
<dbReference type="PANTHER" id="PTHR33376:SF15">
    <property type="entry name" value="BLL6794 PROTEIN"/>
    <property type="match status" value="1"/>
</dbReference>
<evidence type="ECO:0000256" key="2">
    <source>
        <dbReference type="ARBA" id="ARBA00022729"/>
    </source>
</evidence>
<dbReference type="InterPro" id="IPR018389">
    <property type="entry name" value="DctP_fam"/>
</dbReference>
<name>A0A1Y5TQQ1_9RHOB</name>